<gene>
    <name evidence="2" type="ORF">MNBD_GAMMA08-1219</name>
</gene>
<evidence type="ECO:0000313" key="2">
    <source>
        <dbReference type="EMBL" id="VAW64332.1"/>
    </source>
</evidence>
<keyword evidence="1" id="KW-1133">Transmembrane helix</keyword>
<protein>
    <submittedName>
        <fullName evidence="2">Uncharacterized protein</fullName>
    </submittedName>
</protein>
<keyword evidence="1" id="KW-0812">Transmembrane</keyword>
<dbReference type="AlphaFoldDB" id="A0A3B0XMF7"/>
<reference evidence="2" key="1">
    <citation type="submission" date="2018-06" db="EMBL/GenBank/DDBJ databases">
        <authorList>
            <person name="Zhirakovskaya E."/>
        </authorList>
    </citation>
    <scope>NUCLEOTIDE SEQUENCE</scope>
</reference>
<accession>A0A3B0XMF7</accession>
<evidence type="ECO:0000256" key="1">
    <source>
        <dbReference type="SAM" id="Phobius"/>
    </source>
</evidence>
<dbReference type="EMBL" id="UOFH01000282">
    <property type="protein sequence ID" value="VAW64332.1"/>
    <property type="molecule type" value="Genomic_DNA"/>
</dbReference>
<keyword evidence="1" id="KW-0472">Membrane</keyword>
<proteinExistence type="predicted"/>
<feature type="transmembrane region" description="Helical" evidence="1">
    <location>
        <begin position="61"/>
        <end position="87"/>
    </location>
</feature>
<feature type="transmembrane region" description="Helical" evidence="1">
    <location>
        <begin position="12"/>
        <end position="33"/>
    </location>
</feature>
<name>A0A3B0XMF7_9ZZZZ</name>
<organism evidence="2">
    <name type="scientific">hydrothermal vent metagenome</name>
    <dbReference type="NCBI Taxonomy" id="652676"/>
    <lineage>
        <taxon>unclassified sequences</taxon>
        <taxon>metagenomes</taxon>
        <taxon>ecological metagenomes</taxon>
    </lineage>
</organism>
<sequence>MTTDIHPYLSIYLIGCALVVFLTIFRVVFFWFIRWITKENILNKNLKKLQYLDESTFTSKAFLFLGAIVLEAALSWVNVLVIIFQIIKMLLNVIREALTAKPEAVKALRFPLRNNPNLSREAVWAYLSALQIKVGEKQPNESDLLFFLDEVADYYPSFNKQSALNQLMDLNILSNDIVTSAIDALAEET</sequence>